<gene>
    <name evidence="1" type="ORF">BC936DRAFT_139812</name>
</gene>
<evidence type="ECO:0000313" key="1">
    <source>
        <dbReference type="EMBL" id="RUP50264.1"/>
    </source>
</evidence>
<accession>A0A433DHE5</accession>
<dbReference type="AlphaFoldDB" id="A0A433DHE5"/>
<evidence type="ECO:0000313" key="2">
    <source>
        <dbReference type="Proteomes" id="UP000268093"/>
    </source>
</evidence>
<protein>
    <submittedName>
        <fullName evidence="1">Uncharacterized protein</fullName>
    </submittedName>
</protein>
<comment type="caution">
    <text evidence="1">The sequence shown here is derived from an EMBL/GenBank/DDBJ whole genome shotgun (WGS) entry which is preliminary data.</text>
</comment>
<dbReference type="EMBL" id="RBNI01001586">
    <property type="protein sequence ID" value="RUP50264.1"/>
    <property type="molecule type" value="Genomic_DNA"/>
</dbReference>
<keyword evidence="2" id="KW-1185">Reference proteome</keyword>
<organism evidence="1 2">
    <name type="scientific">Jimgerdemannia flammicorona</name>
    <dbReference type="NCBI Taxonomy" id="994334"/>
    <lineage>
        <taxon>Eukaryota</taxon>
        <taxon>Fungi</taxon>
        <taxon>Fungi incertae sedis</taxon>
        <taxon>Mucoromycota</taxon>
        <taxon>Mucoromycotina</taxon>
        <taxon>Endogonomycetes</taxon>
        <taxon>Endogonales</taxon>
        <taxon>Endogonaceae</taxon>
        <taxon>Jimgerdemannia</taxon>
    </lineage>
</organism>
<sequence length="185" mass="21278">MNKVSNPTNKWTESRRGAVKGQIYSYQNCNANVEIDRLQLQHWTLHIAFDGPDVIFNLRIPIQILSSSCEGYAEEGSKGVGYRLRSRSVTTKDVCQHMPTVMPLLSSALLHAYAPTIPQELGQWYLCLFNCFNTHYVTRNGDRVSQIRIYRHRQPLGVPVELQAKKQQFRYGRYYGATALRGWIV</sequence>
<reference evidence="1 2" key="1">
    <citation type="journal article" date="2018" name="New Phytol.">
        <title>Phylogenomics of Endogonaceae and evolution of mycorrhizas within Mucoromycota.</title>
        <authorList>
            <person name="Chang Y."/>
            <person name="Desiro A."/>
            <person name="Na H."/>
            <person name="Sandor L."/>
            <person name="Lipzen A."/>
            <person name="Clum A."/>
            <person name="Barry K."/>
            <person name="Grigoriev I.V."/>
            <person name="Martin F.M."/>
            <person name="Stajich J.E."/>
            <person name="Smith M.E."/>
            <person name="Bonito G."/>
            <person name="Spatafora J.W."/>
        </authorList>
    </citation>
    <scope>NUCLEOTIDE SEQUENCE [LARGE SCALE GENOMIC DNA]</scope>
    <source>
        <strain evidence="1 2">GMNB39</strain>
    </source>
</reference>
<name>A0A433DHE5_9FUNG</name>
<dbReference type="Proteomes" id="UP000268093">
    <property type="component" value="Unassembled WGS sequence"/>
</dbReference>
<proteinExistence type="predicted"/>